<comment type="caution">
    <text evidence="1">The sequence shown here is derived from an EMBL/GenBank/DDBJ whole genome shotgun (WGS) entry which is preliminary data.</text>
</comment>
<reference evidence="2" key="1">
    <citation type="submission" date="2017-09" db="EMBL/GenBank/DDBJ databases">
        <title>Depth-based differentiation of microbial function through sediment-hosted aquifers and enrichment of novel symbionts in the deep terrestrial subsurface.</title>
        <authorList>
            <person name="Probst A.J."/>
            <person name="Ladd B."/>
            <person name="Jarett J.K."/>
            <person name="Geller-Mcgrath D.E."/>
            <person name="Sieber C.M.K."/>
            <person name="Emerson J.B."/>
            <person name="Anantharaman K."/>
            <person name="Thomas B.C."/>
            <person name="Malmstrom R."/>
            <person name="Stieglmeier M."/>
            <person name="Klingl A."/>
            <person name="Woyke T."/>
            <person name="Ryan C.M."/>
            <person name="Banfield J.F."/>
        </authorList>
    </citation>
    <scope>NUCLEOTIDE SEQUENCE [LARGE SCALE GENOMIC DNA]</scope>
</reference>
<proteinExistence type="predicted"/>
<evidence type="ECO:0000313" key="2">
    <source>
        <dbReference type="Proteomes" id="UP000228809"/>
    </source>
</evidence>
<evidence type="ECO:0000313" key="1">
    <source>
        <dbReference type="EMBL" id="PIT91173.1"/>
    </source>
</evidence>
<dbReference type="EMBL" id="PFBJ01000008">
    <property type="protein sequence ID" value="PIT91173.1"/>
    <property type="molecule type" value="Genomic_DNA"/>
</dbReference>
<name>A0A2M6WEH6_9BACT</name>
<protein>
    <submittedName>
        <fullName evidence="1">Uncharacterized protein</fullName>
    </submittedName>
</protein>
<dbReference type="Proteomes" id="UP000228809">
    <property type="component" value="Unassembled WGS sequence"/>
</dbReference>
<sequence length="149" mass="17408">MDNSTVTAGEMQTLVSAHFNNPENREDIIRDCVFYQSMKFRKKTNGAVALLPEDRKYKEQKDFDLNCAVEGADIRVVHGRFYPAKYPHSDTQMEVSVMVNDCRLLGQFLCTLTEEGRIELFPDVPRDFRHRLPAFRKRFEEKPRYAIEA</sequence>
<gene>
    <name evidence="1" type="ORF">COU17_01880</name>
</gene>
<accession>A0A2M6WEH6</accession>
<dbReference type="AlphaFoldDB" id="A0A2M6WEH6"/>
<organism evidence="1 2">
    <name type="scientific">Candidatus Kaiserbacteria bacterium CG10_big_fil_rev_8_21_14_0_10_49_17</name>
    <dbReference type="NCBI Taxonomy" id="1974609"/>
    <lineage>
        <taxon>Bacteria</taxon>
        <taxon>Candidatus Kaiseribacteriota</taxon>
    </lineage>
</organism>